<dbReference type="InterPro" id="IPR011990">
    <property type="entry name" value="TPR-like_helical_dom_sf"/>
</dbReference>
<feature type="domain" description="Bacterial transcriptional activator" evidence="2">
    <location>
        <begin position="102"/>
        <end position="239"/>
    </location>
</feature>
<evidence type="ECO:0000256" key="1">
    <source>
        <dbReference type="SAM" id="MobiDB-lite"/>
    </source>
</evidence>
<dbReference type="InterPro" id="IPR051677">
    <property type="entry name" value="AfsR-DnrI-RedD_regulator"/>
</dbReference>
<accession>A0ABS5FMA4</accession>
<protein>
    <recommendedName>
        <fullName evidence="2">Bacterial transcriptional activator domain-containing protein</fullName>
    </recommendedName>
</protein>
<dbReference type="PANTHER" id="PTHR35807">
    <property type="entry name" value="TRANSCRIPTIONAL REGULATOR REDD-RELATED"/>
    <property type="match status" value="1"/>
</dbReference>
<dbReference type="Proteomes" id="UP001315278">
    <property type="component" value="Unassembled WGS sequence"/>
</dbReference>
<dbReference type="Gene3D" id="1.10.10.10">
    <property type="entry name" value="Winged helix-like DNA-binding domain superfamily/Winged helix DNA-binding domain"/>
    <property type="match status" value="1"/>
</dbReference>
<evidence type="ECO:0000313" key="4">
    <source>
        <dbReference type="Proteomes" id="UP001315278"/>
    </source>
</evidence>
<keyword evidence="4" id="KW-1185">Reference proteome</keyword>
<dbReference type="InterPro" id="IPR005158">
    <property type="entry name" value="BTAD"/>
</dbReference>
<reference evidence="4" key="1">
    <citation type="journal article" date="2021" name="ISME J.">
        <title>Evolutionary origin and ecological implication of a unique nif island in free-living Bradyrhizobium lineages.</title>
        <authorList>
            <person name="Tao J."/>
        </authorList>
    </citation>
    <scope>NUCLEOTIDE SEQUENCE [LARGE SCALE GENOMIC DNA]</scope>
    <source>
        <strain evidence="4">SZCCT0434</strain>
    </source>
</reference>
<sequence length="693" mass="76722">MKGPELSINLLGKLTLSVDGNEIESLSRKTKALLGYLALTESREESRERLIGLFWSESPEERARASLRQALHEIRNAFAPSGFEGLHADKLVVALDSARTNVDLVDVMKDALRGAPHPRLLAHQNLIDDVFGEVESSDPAFQTWVLAKRQTIRDQLIRHLEAALRDEIQITKRGRDIAAAIINLDQTHEEACRYLIRGHVADGAIGSALKLYKNLWDLLEAEYDVEPTQQTQDLIAEVKAALPFSGTQSNLDAPAAGPGAAAAKQPGAGPPPSPPTGLSVDQQLAARDARLILSVGPFTLSGSDLKRDYLAQGFRRELIACLVRFREWHIRDWTIALTSQAPEHQADEFILDASGFESRKAVHLVLTLRDGASGNYLWSESLSLTLENWHQSQQNLVRRIASTLNVHISAERLNRVMSRQLADLKAYDIWLFGQATLLGFDAKRWDNAAELFRQVVQLMPDFAPAFSSLAQLNNSYHIVKPGTPRDSNRTSQALAYAQEAARLDPLDSRSQLCLGWSHAMARHYEQAMIYIPLAHELNDNDPWTLVSAANCYAFCGRDAQAADIVDSMLKRKATIAPSALQWAYHAAVRFMIGDYQSCVAAADFAGDLNANVPGFKTAALFHLGRHEEARAELEHFFTVVRDRWSSTESATPASMTRWFLNIFPIASPESWARLRDGVAGAGAPVDGLTHHGW</sequence>
<dbReference type="Gene3D" id="1.25.40.10">
    <property type="entry name" value="Tetratricopeptide repeat domain"/>
    <property type="match status" value="1"/>
</dbReference>
<evidence type="ECO:0000259" key="2">
    <source>
        <dbReference type="SMART" id="SM01043"/>
    </source>
</evidence>
<dbReference type="Pfam" id="PF03704">
    <property type="entry name" value="BTAD"/>
    <property type="match status" value="1"/>
</dbReference>
<feature type="region of interest" description="Disordered" evidence="1">
    <location>
        <begin position="253"/>
        <end position="280"/>
    </location>
</feature>
<dbReference type="SUPFAM" id="SSF46894">
    <property type="entry name" value="C-terminal effector domain of the bipartite response regulators"/>
    <property type="match status" value="1"/>
</dbReference>
<dbReference type="InterPro" id="IPR036388">
    <property type="entry name" value="WH-like_DNA-bd_sf"/>
</dbReference>
<comment type="caution">
    <text evidence="3">The sequence shown here is derived from an EMBL/GenBank/DDBJ whole genome shotgun (WGS) entry which is preliminary data.</text>
</comment>
<dbReference type="SMART" id="SM01043">
    <property type="entry name" value="BTAD"/>
    <property type="match status" value="1"/>
</dbReference>
<dbReference type="EMBL" id="JAFCJH010000022">
    <property type="protein sequence ID" value="MBR0797918.1"/>
    <property type="molecule type" value="Genomic_DNA"/>
</dbReference>
<feature type="compositionally biased region" description="Low complexity" evidence="1">
    <location>
        <begin position="253"/>
        <end position="267"/>
    </location>
</feature>
<evidence type="ECO:0000313" key="3">
    <source>
        <dbReference type="EMBL" id="MBR0797918.1"/>
    </source>
</evidence>
<proteinExistence type="predicted"/>
<dbReference type="SUPFAM" id="SSF48452">
    <property type="entry name" value="TPR-like"/>
    <property type="match status" value="2"/>
</dbReference>
<dbReference type="InterPro" id="IPR016032">
    <property type="entry name" value="Sig_transdc_resp-reg_C-effctor"/>
</dbReference>
<organism evidence="3 4">
    <name type="scientific">Bradyrhizobium jicamae</name>
    <dbReference type="NCBI Taxonomy" id="280332"/>
    <lineage>
        <taxon>Bacteria</taxon>
        <taxon>Pseudomonadati</taxon>
        <taxon>Pseudomonadota</taxon>
        <taxon>Alphaproteobacteria</taxon>
        <taxon>Hyphomicrobiales</taxon>
        <taxon>Nitrobacteraceae</taxon>
        <taxon>Bradyrhizobium</taxon>
    </lineage>
</organism>
<name>A0ABS5FMA4_9BRAD</name>
<dbReference type="RefSeq" id="WP_212392612.1">
    <property type="nucleotide sequence ID" value="NZ_JAFCJH010000022.1"/>
</dbReference>
<gene>
    <name evidence="3" type="ORF">JQ615_21245</name>
</gene>